<dbReference type="InterPro" id="IPR018060">
    <property type="entry name" value="HTH_AraC"/>
</dbReference>
<dbReference type="Pfam" id="PF01965">
    <property type="entry name" value="DJ-1_PfpI"/>
    <property type="match status" value="1"/>
</dbReference>
<proteinExistence type="predicted"/>
<dbReference type="InterPro" id="IPR009057">
    <property type="entry name" value="Homeodomain-like_sf"/>
</dbReference>
<keyword evidence="5" id="KW-1185">Reference proteome</keyword>
<dbReference type="SUPFAM" id="SSF46689">
    <property type="entry name" value="Homeodomain-like"/>
    <property type="match status" value="2"/>
</dbReference>
<dbReference type="InterPro" id="IPR052158">
    <property type="entry name" value="INH-QAR"/>
</dbReference>
<dbReference type="GO" id="GO:0043565">
    <property type="term" value="F:sequence-specific DNA binding"/>
    <property type="evidence" value="ECO:0007669"/>
    <property type="project" value="InterPro"/>
</dbReference>
<accession>Q0B2T7</accession>
<dbReference type="AlphaFoldDB" id="Q0B2T7"/>
<dbReference type="Proteomes" id="UP000000662">
    <property type="component" value="Chromosome 3"/>
</dbReference>
<dbReference type="Pfam" id="PF12833">
    <property type="entry name" value="HTH_18"/>
    <property type="match status" value="1"/>
</dbReference>
<dbReference type="Gene3D" id="3.40.50.880">
    <property type="match status" value="1"/>
</dbReference>
<dbReference type="eggNOG" id="COG4977">
    <property type="taxonomic scope" value="Bacteria"/>
</dbReference>
<keyword evidence="1" id="KW-0805">Transcription regulation</keyword>
<sequence length="348" mass="37594">MPHSPPRIARLYCYASRSTHRYNTQPNMPKVVGIFAVPGVQLLDVSAPLDVFAQANVECGKPFYTLRIIASESGPLRTSSGAQLLADWIAPDIPDRLDTLLVAGAPHAAGVALRTDVLAWLRSAAVQSKRYGSICTGAFILAATGLLKGRRLTTHWAAADALADAYPSLTVEADALYVRDGKLRTGAGVTAGLDLALALVEEDLGREIARRVAAQLVMFFKRPGGQLQFSRSGEARPAGRSVLQEVQRWIASHPELEHSVAALAQHAGMSPRHFARLFRAEVGLTPAAWVEATRISAARQLLENGHDTPKQVAAKCGFANVDTLRRAFAKHVGITPAEYRKRQSVIDE</sequence>
<gene>
    <name evidence="4" type="ordered locus">Bamb_5992</name>
</gene>
<dbReference type="InterPro" id="IPR029062">
    <property type="entry name" value="Class_I_gatase-like"/>
</dbReference>
<keyword evidence="2" id="KW-0804">Transcription</keyword>
<dbReference type="SMART" id="SM00342">
    <property type="entry name" value="HTH_ARAC"/>
    <property type="match status" value="1"/>
</dbReference>
<reference evidence="4" key="1">
    <citation type="submission" date="2006-08" db="EMBL/GenBank/DDBJ databases">
        <title>Complete sequence of Chromosome 3 of Burkholderia cepacia AMMD.</title>
        <authorList>
            <consortium name="US DOE Joint Genome Institute"/>
            <person name="Copeland A."/>
            <person name="Lucas S."/>
            <person name="Lapidus A."/>
            <person name="Barry K."/>
            <person name="Detter J.C."/>
            <person name="Glavina del Rio T."/>
            <person name="Hammon N."/>
            <person name="Israni S."/>
            <person name="Pitluck S."/>
            <person name="Bruce D."/>
            <person name="Chain P."/>
            <person name="Malfatti S."/>
            <person name="Shin M."/>
            <person name="Vergez L."/>
            <person name="Schmutz J."/>
            <person name="Larimer F."/>
            <person name="Land M."/>
            <person name="Hauser L."/>
            <person name="Kyrpides N."/>
            <person name="Kim E."/>
            <person name="Parke J."/>
            <person name="Coenye T."/>
            <person name="Konstantinidis K."/>
            <person name="Ramette A."/>
            <person name="Tiedje J."/>
            <person name="Richardson P."/>
        </authorList>
    </citation>
    <scope>NUCLEOTIDE SEQUENCE</scope>
    <source>
        <strain evidence="4">AMMD</strain>
    </source>
</reference>
<dbReference type="InterPro" id="IPR002818">
    <property type="entry name" value="DJ-1/PfpI"/>
</dbReference>
<dbReference type="CDD" id="cd03137">
    <property type="entry name" value="GATase1_AraC_1"/>
    <property type="match status" value="1"/>
</dbReference>
<name>Q0B2T7_BURCM</name>
<dbReference type="SUPFAM" id="SSF52317">
    <property type="entry name" value="Class I glutamine amidotransferase-like"/>
    <property type="match status" value="1"/>
</dbReference>
<dbReference type="GO" id="GO:0003700">
    <property type="term" value="F:DNA-binding transcription factor activity"/>
    <property type="evidence" value="ECO:0007669"/>
    <property type="project" value="InterPro"/>
</dbReference>
<evidence type="ECO:0000259" key="3">
    <source>
        <dbReference type="PROSITE" id="PS01124"/>
    </source>
</evidence>
<dbReference type="KEGG" id="bam:Bamb_5992"/>
<dbReference type="Gene3D" id="1.10.10.60">
    <property type="entry name" value="Homeodomain-like"/>
    <property type="match status" value="2"/>
</dbReference>
<dbReference type="PROSITE" id="PS01124">
    <property type="entry name" value="HTH_ARAC_FAMILY_2"/>
    <property type="match status" value="1"/>
</dbReference>
<evidence type="ECO:0000313" key="4">
    <source>
        <dbReference type="EMBL" id="ABI91536.1"/>
    </source>
</evidence>
<evidence type="ECO:0000256" key="2">
    <source>
        <dbReference type="ARBA" id="ARBA00023163"/>
    </source>
</evidence>
<dbReference type="EMBL" id="CP000442">
    <property type="protein sequence ID" value="ABI91536.1"/>
    <property type="molecule type" value="Genomic_DNA"/>
</dbReference>
<feature type="domain" description="HTH araC/xylS-type" evidence="3">
    <location>
        <begin position="244"/>
        <end position="342"/>
    </location>
</feature>
<organism evidence="4 5">
    <name type="scientific">Burkholderia ambifaria (strain ATCC BAA-244 / DSM 16087 / CCUG 44356 / LMG 19182 / AMMD)</name>
    <name type="common">Burkholderia cepacia (strain AMMD)</name>
    <dbReference type="NCBI Taxonomy" id="339670"/>
    <lineage>
        <taxon>Bacteria</taxon>
        <taxon>Pseudomonadati</taxon>
        <taxon>Pseudomonadota</taxon>
        <taxon>Betaproteobacteria</taxon>
        <taxon>Burkholderiales</taxon>
        <taxon>Burkholderiaceae</taxon>
        <taxon>Burkholderia</taxon>
        <taxon>Burkholderia cepacia complex</taxon>
    </lineage>
</organism>
<dbReference type="PANTHER" id="PTHR43130:SF3">
    <property type="entry name" value="HTH-TYPE TRANSCRIPTIONAL REGULATOR RV1931C"/>
    <property type="match status" value="1"/>
</dbReference>
<protein>
    <submittedName>
        <fullName evidence="4">Transcriptional regulator, AraC family with amidase-like domain</fullName>
    </submittedName>
</protein>
<evidence type="ECO:0000256" key="1">
    <source>
        <dbReference type="ARBA" id="ARBA00023015"/>
    </source>
</evidence>
<dbReference type="PANTHER" id="PTHR43130">
    <property type="entry name" value="ARAC-FAMILY TRANSCRIPTIONAL REGULATOR"/>
    <property type="match status" value="1"/>
</dbReference>
<evidence type="ECO:0000313" key="5">
    <source>
        <dbReference type="Proteomes" id="UP000000662"/>
    </source>
</evidence>